<dbReference type="EMBL" id="CP034035">
    <property type="protein sequence ID" value="QCR09000.1"/>
    <property type="molecule type" value="Genomic_DNA"/>
</dbReference>
<dbReference type="RefSeq" id="WP_137714032.1">
    <property type="nucleotide sequence ID" value="NZ_CP034035.1"/>
</dbReference>
<dbReference type="SUPFAM" id="SSF51197">
    <property type="entry name" value="Clavaminate synthase-like"/>
    <property type="match status" value="1"/>
</dbReference>
<protein>
    <submittedName>
        <fullName evidence="4">TfdA</fullName>
    </submittedName>
</protein>
<dbReference type="Pfam" id="PF02668">
    <property type="entry name" value="TauD"/>
    <property type="match status" value="1"/>
</dbReference>
<dbReference type="Gene3D" id="3.60.130.10">
    <property type="entry name" value="Clavaminate synthase-like"/>
    <property type="match status" value="1"/>
</dbReference>
<keyword evidence="2" id="KW-0560">Oxidoreductase</keyword>
<dbReference type="Proteomes" id="UP000299580">
    <property type="component" value="Chromosome"/>
</dbReference>
<dbReference type="InterPro" id="IPR042098">
    <property type="entry name" value="TauD-like_sf"/>
</dbReference>
<dbReference type="OrthoDB" id="9803968at2"/>
<dbReference type="InterPro" id="IPR003819">
    <property type="entry name" value="TauD/TfdA-like"/>
</dbReference>
<feature type="domain" description="TauD/TfdA-like" evidence="3">
    <location>
        <begin position="31"/>
        <end position="327"/>
    </location>
</feature>
<evidence type="ECO:0000256" key="2">
    <source>
        <dbReference type="ARBA" id="ARBA00023002"/>
    </source>
</evidence>
<evidence type="ECO:0000256" key="1">
    <source>
        <dbReference type="ARBA" id="ARBA00001954"/>
    </source>
</evidence>
<evidence type="ECO:0000313" key="5">
    <source>
        <dbReference type="Proteomes" id="UP000299580"/>
    </source>
</evidence>
<comment type="cofactor">
    <cofactor evidence="1">
        <name>Fe(2+)</name>
        <dbReference type="ChEBI" id="CHEBI:29033"/>
    </cofactor>
</comment>
<sequence length="336" mass="38162">MAILMSQCEDGNVFSFIVKGLPVTGIQHFFTESAAQIRTQLLDRGAVIIRGVEESRDPDVFERIMASLGFPTRDYIGGSSPRSSVKGKVMEATRTPPSWSIILHQEMTYVKHPPEIIAFSCVEPARKGGFSTIGDMRRIKHLVDPTTLQLLTERGLKLRRTLPGEKRVHLKPGIKKSWQEALSAITKEEAEFVCRSRGWDFEWWNDDLILWQDCISPMRQHPLKSELIWCNQAHFWGAAAMIEWARIDSRYDDENELTKATQTNPELLESMCFGDGDPLPEELTLNLFNLVQGVEQEVSLHSGDILLLDNLQFAHGRRAFSGKREINVIIADWGEN</sequence>
<dbReference type="GO" id="GO:0016706">
    <property type="term" value="F:2-oxoglutarate-dependent dioxygenase activity"/>
    <property type="evidence" value="ECO:0007669"/>
    <property type="project" value="UniProtKB-ARBA"/>
</dbReference>
<reference evidence="4 5" key="1">
    <citation type="submission" date="2018-11" db="EMBL/GenBank/DDBJ databases">
        <title>Genome sequences of Brenneria nigrifluens and Brenneria rubrifaciens.</title>
        <authorList>
            <person name="Poret-Peterson A.T."/>
            <person name="McClean A.E."/>
            <person name="Kluepfel D.A."/>
        </authorList>
    </citation>
    <scope>NUCLEOTIDE SEQUENCE [LARGE SCALE GENOMIC DNA]</scope>
    <source>
        <strain evidence="4 5">6D370</strain>
    </source>
</reference>
<dbReference type="PANTHER" id="PTHR10696">
    <property type="entry name" value="GAMMA-BUTYROBETAINE HYDROXYLASE-RELATED"/>
    <property type="match status" value="1"/>
</dbReference>
<accession>A0A4P8QU60</accession>
<keyword evidence="5" id="KW-1185">Reference proteome</keyword>
<organism evidence="4 5">
    <name type="scientific">Brenneria rubrifaciens</name>
    <dbReference type="NCBI Taxonomy" id="55213"/>
    <lineage>
        <taxon>Bacteria</taxon>
        <taxon>Pseudomonadati</taxon>
        <taxon>Pseudomonadota</taxon>
        <taxon>Gammaproteobacteria</taxon>
        <taxon>Enterobacterales</taxon>
        <taxon>Pectobacteriaceae</taxon>
        <taxon>Brenneria</taxon>
    </lineage>
</organism>
<gene>
    <name evidence="4" type="ORF">EH207_10940</name>
</gene>
<proteinExistence type="predicted"/>
<name>A0A4P8QU60_9GAMM</name>
<dbReference type="AlphaFoldDB" id="A0A4P8QU60"/>
<evidence type="ECO:0000259" key="3">
    <source>
        <dbReference type="Pfam" id="PF02668"/>
    </source>
</evidence>
<dbReference type="KEGG" id="brb:EH207_10940"/>
<dbReference type="PANTHER" id="PTHR10696:SF21">
    <property type="entry name" value="TAUD_TFDA-LIKE DOMAIN-CONTAINING PROTEIN"/>
    <property type="match status" value="1"/>
</dbReference>
<evidence type="ECO:0000313" key="4">
    <source>
        <dbReference type="EMBL" id="QCR09000.1"/>
    </source>
</evidence>
<dbReference type="InterPro" id="IPR050411">
    <property type="entry name" value="AlphaKG_dependent_hydroxylases"/>
</dbReference>